<dbReference type="AlphaFoldDB" id="A0A1Y2CUU2"/>
<dbReference type="Proteomes" id="UP000193642">
    <property type="component" value="Unassembled WGS sequence"/>
</dbReference>
<keyword evidence="2" id="KW-1185">Reference proteome</keyword>
<organism evidence="1 2">
    <name type="scientific">Rhizoclosmatium globosum</name>
    <dbReference type="NCBI Taxonomy" id="329046"/>
    <lineage>
        <taxon>Eukaryota</taxon>
        <taxon>Fungi</taxon>
        <taxon>Fungi incertae sedis</taxon>
        <taxon>Chytridiomycota</taxon>
        <taxon>Chytridiomycota incertae sedis</taxon>
        <taxon>Chytridiomycetes</taxon>
        <taxon>Chytridiales</taxon>
        <taxon>Chytriomycetaceae</taxon>
        <taxon>Rhizoclosmatium</taxon>
    </lineage>
</organism>
<evidence type="ECO:0000313" key="1">
    <source>
        <dbReference type="EMBL" id="ORY50830.1"/>
    </source>
</evidence>
<sequence length="137" mass="15578">MPLIKFNSHAKVLTLVPFAAEKLLALNGKVKIHYDNIKSIFVRPTEAYVWANNVQDKAKEGRSITNAANIIPGRKKADLHLYSKARNVVGLDLVNHKKYGRVFFEVPNHRPMQVAQRIQQEIGLAEAIKDFYPTDKK</sequence>
<gene>
    <name evidence="1" type="ORF">BCR33DRAFT_734026</name>
</gene>
<protein>
    <submittedName>
        <fullName evidence="1">Uncharacterized protein</fullName>
    </submittedName>
</protein>
<comment type="caution">
    <text evidence="1">The sequence shown here is derived from an EMBL/GenBank/DDBJ whole genome shotgun (WGS) entry which is preliminary data.</text>
</comment>
<dbReference type="EMBL" id="MCGO01000006">
    <property type="protein sequence ID" value="ORY50830.1"/>
    <property type="molecule type" value="Genomic_DNA"/>
</dbReference>
<proteinExistence type="predicted"/>
<reference evidence="1 2" key="1">
    <citation type="submission" date="2016-07" db="EMBL/GenBank/DDBJ databases">
        <title>Pervasive Adenine N6-methylation of Active Genes in Fungi.</title>
        <authorList>
            <consortium name="DOE Joint Genome Institute"/>
            <person name="Mondo S.J."/>
            <person name="Dannebaum R.O."/>
            <person name="Kuo R.C."/>
            <person name="Labutti K."/>
            <person name="Haridas S."/>
            <person name="Kuo A."/>
            <person name="Salamov A."/>
            <person name="Ahrendt S.R."/>
            <person name="Lipzen A."/>
            <person name="Sullivan W."/>
            <person name="Andreopoulos W.B."/>
            <person name="Clum A."/>
            <person name="Lindquist E."/>
            <person name="Daum C."/>
            <person name="Ramamoorthy G.K."/>
            <person name="Gryganskyi A."/>
            <person name="Culley D."/>
            <person name="Magnuson J.K."/>
            <person name="James T.Y."/>
            <person name="O'Malley M.A."/>
            <person name="Stajich J.E."/>
            <person name="Spatafora J.W."/>
            <person name="Visel A."/>
            <person name="Grigoriev I.V."/>
        </authorList>
    </citation>
    <scope>NUCLEOTIDE SEQUENCE [LARGE SCALE GENOMIC DNA]</scope>
    <source>
        <strain evidence="1 2">JEL800</strain>
    </source>
</reference>
<accession>A0A1Y2CUU2</accession>
<evidence type="ECO:0000313" key="2">
    <source>
        <dbReference type="Proteomes" id="UP000193642"/>
    </source>
</evidence>
<dbReference type="OrthoDB" id="2093847at2759"/>
<name>A0A1Y2CUU2_9FUNG</name>